<keyword evidence="2" id="KW-1185">Reference proteome</keyword>
<protein>
    <submittedName>
        <fullName evidence="1">Uncharacterized protein</fullName>
    </submittedName>
</protein>
<dbReference type="Proteomes" id="UP001476247">
    <property type="component" value="Unassembled WGS sequence"/>
</dbReference>
<reference evidence="1 2" key="1">
    <citation type="submission" date="2024-04" db="EMBL/GenBank/DDBJ databases">
        <title>genome sequences of Mucor flavus KT1a and Helicostylum pulchrum KT1b strains isolation_sourced from the surface of a dry-aged beef.</title>
        <authorList>
            <person name="Toyotome T."/>
            <person name="Hosono M."/>
            <person name="Torimaru M."/>
            <person name="Fukuda K."/>
            <person name="Mikami N."/>
        </authorList>
    </citation>
    <scope>NUCLEOTIDE SEQUENCE [LARGE SCALE GENOMIC DNA]</scope>
    <source>
        <strain evidence="1 2">KT1b</strain>
    </source>
</reference>
<sequence length="61" mass="6542">MYRGGVVVVLISIESVNEETDEFEKERGENKLFSSFPDVVAVVCVDVADTGPAVTAALILL</sequence>
<evidence type="ECO:0000313" key="1">
    <source>
        <dbReference type="EMBL" id="GAA5795313.1"/>
    </source>
</evidence>
<gene>
    <name evidence="1" type="ORF">HPULCUR_000669</name>
</gene>
<comment type="caution">
    <text evidence="1">The sequence shown here is derived from an EMBL/GenBank/DDBJ whole genome shotgun (WGS) entry which is preliminary data.</text>
</comment>
<evidence type="ECO:0000313" key="2">
    <source>
        <dbReference type="Proteomes" id="UP001476247"/>
    </source>
</evidence>
<proteinExistence type="predicted"/>
<dbReference type="EMBL" id="BAABUJ010000004">
    <property type="protein sequence ID" value="GAA5795313.1"/>
    <property type="molecule type" value="Genomic_DNA"/>
</dbReference>
<name>A0ABP9XKI4_9FUNG</name>
<accession>A0ABP9XKI4</accession>
<organism evidence="1 2">
    <name type="scientific">Helicostylum pulchrum</name>
    <dbReference type="NCBI Taxonomy" id="562976"/>
    <lineage>
        <taxon>Eukaryota</taxon>
        <taxon>Fungi</taxon>
        <taxon>Fungi incertae sedis</taxon>
        <taxon>Mucoromycota</taxon>
        <taxon>Mucoromycotina</taxon>
        <taxon>Mucoromycetes</taxon>
        <taxon>Mucorales</taxon>
        <taxon>Mucorineae</taxon>
        <taxon>Mucoraceae</taxon>
        <taxon>Helicostylum</taxon>
    </lineage>
</organism>